<dbReference type="GO" id="GO:0005739">
    <property type="term" value="C:mitochondrion"/>
    <property type="evidence" value="ECO:0007669"/>
    <property type="project" value="TreeGrafter"/>
</dbReference>
<dbReference type="PRINTS" id="PR00475">
    <property type="entry name" value="HEXOKINASE"/>
</dbReference>
<dbReference type="SUPFAM" id="SSF53067">
    <property type="entry name" value="Actin-like ATPase domain"/>
    <property type="match status" value="2"/>
</dbReference>
<dbReference type="InterPro" id="IPR022673">
    <property type="entry name" value="Hexokinase_C"/>
</dbReference>
<keyword evidence="7 12" id="KW-0067">ATP-binding</keyword>
<comment type="similarity">
    <text evidence="3 12">Belongs to the hexokinase family.</text>
</comment>
<evidence type="ECO:0000256" key="7">
    <source>
        <dbReference type="ARBA" id="ARBA00022840"/>
    </source>
</evidence>
<name>A0AAN9AM89_9CAEN</name>
<keyword evidence="16" id="KW-1185">Reference proteome</keyword>
<evidence type="ECO:0000256" key="10">
    <source>
        <dbReference type="ARBA" id="ARBA00047905"/>
    </source>
</evidence>
<evidence type="ECO:0000256" key="11">
    <source>
        <dbReference type="ARBA" id="ARBA00048160"/>
    </source>
</evidence>
<dbReference type="PANTHER" id="PTHR19443:SF16">
    <property type="entry name" value="HEXOKINASE TYPE 1-RELATED"/>
    <property type="match status" value="1"/>
</dbReference>
<dbReference type="Pfam" id="PF00349">
    <property type="entry name" value="Hexokinase_1"/>
    <property type="match status" value="1"/>
</dbReference>
<dbReference type="AlphaFoldDB" id="A0AAN9AM89"/>
<comment type="catalytic activity">
    <reaction evidence="11">
        <text>D-glucose + ATP = D-glucose 6-phosphate + ADP + H(+)</text>
        <dbReference type="Rhea" id="RHEA:17825"/>
        <dbReference type="ChEBI" id="CHEBI:4167"/>
        <dbReference type="ChEBI" id="CHEBI:15378"/>
        <dbReference type="ChEBI" id="CHEBI:30616"/>
        <dbReference type="ChEBI" id="CHEBI:61548"/>
        <dbReference type="ChEBI" id="CHEBI:456216"/>
        <dbReference type="EC" id="2.7.1.1"/>
    </reaction>
    <physiologicalReaction direction="left-to-right" evidence="11">
        <dbReference type="Rhea" id="RHEA:17826"/>
    </physiologicalReaction>
</comment>
<evidence type="ECO:0000256" key="8">
    <source>
        <dbReference type="ARBA" id="ARBA00023152"/>
    </source>
</evidence>
<feature type="domain" description="Hexokinase C-terminal" evidence="14">
    <location>
        <begin position="220"/>
        <end position="452"/>
    </location>
</feature>
<evidence type="ECO:0000259" key="13">
    <source>
        <dbReference type="Pfam" id="PF00349"/>
    </source>
</evidence>
<dbReference type="Proteomes" id="UP001374579">
    <property type="component" value="Unassembled WGS sequence"/>
</dbReference>
<evidence type="ECO:0000259" key="14">
    <source>
        <dbReference type="Pfam" id="PF03727"/>
    </source>
</evidence>
<dbReference type="InterPro" id="IPR001312">
    <property type="entry name" value="Hexokinase"/>
</dbReference>
<dbReference type="InterPro" id="IPR043129">
    <property type="entry name" value="ATPase_NBD"/>
</dbReference>
<evidence type="ECO:0000256" key="1">
    <source>
        <dbReference type="ARBA" id="ARBA00004888"/>
    </source>
</evidence>
<reference evidence="15 16" key="1">
    <citation type="submission" date="2024-02" db="EMBL/GenBank/DDBJ databases">
        <title>Chromosome-scale genome assembly of the rough periwinkle Littorina saxatilis.</title>
        <authorList>
            <person name="De Jode A."/>
            <person name="Faria R."/>
            <person name="Formenti G."/>
            <person name="Sims Y."/>
            <person name="Smith T.P."/>
            <person name="Tracey A."/>
            <person name="Wood J.M.D."/>
            <person name="Zagrodzka Z.B."/>
            <person name="Johannesson K."/>
            <person name="Butlin R.K."/>
            <person name="Leder E.H."/>
        </authorList>
    </citation>
    <scope>NUCLEOTIDE SEQUENCE [LARGE SCALE GENOMIC DNA]</scope>
    <source>
        <strain evidence="15">Snail1</strain>
        <tissue evidence="15">Muscle</tissue>
    </source>
</reference>
<keyword evidence="8 12" id="KW-0324">Glycolysis</keyword>
<dbReference type="GO" id="GO:0005829">
    <property type="term" value="C:cytosol"/>
    <property type="evidence" value="ECO:0007669"/>
    <property type="project" value="TreeGrafter"/>
</dbReference>
<sequence length="475" mass="53077">MDPILSKPLIRTQPGSKIGETLLKCFELSTENCQLVMDCIAEEMNKCPTDNTDTGIMQPPMFMHTLPKGKEHGAFIVVNLSGIVLKIHHVKLRAPQPDTLFKSFPIPVAVRLGTGIQLFDFIADSVHTFLSEQHISKKRRHVAFVVSFPCDYEPNLTGARLTKCTSAFQCEDVVGKDVQEMLQQAFDRKIPKCRLDVTVVIDDTAATLMSVMCDNQSCRIAVKLDNGFHACYLKEKDKESSHSDVESKVLVIADLGALGENGCLDMLKTDYDKVIDEYSNHPKKQILEKMVSIAYTGEQVRLVLVELARKGLLFKSVPNKSVLNKKDCFTADYISLIESDNCSHYVNTDFVLRQLQLENCTAEDCKIVYDICNTILKRAAHLAAAGLAALINRLDIADDDVTIAVDGALFRYYPHFHQLLCAKTQERVPQKKVKLVPSYYGSAMGAALTTAVLRPYRKVPTEFEKVTTCFKKAMP</sequence>
<evidence type="ECO:0000256" key="3">
    <source>
        <dbReference type="ARBA" id="ARBA00009225"/>
    </source>
</evidence>
<evidence type="ECO:0000256" key="6">
    <source>
        <dbReference type="ARBA" id="ARBA00022777"/>
    </source>
</evidence>
<dbReference type="GO" id="GO:0004340">
    <property type="term" value="F:glucokinase activity"/>
    <property type="evidence" value="ECO:0007669"/>
    <property type="project" value="TreeGrafter"/>
</dbReference>
<feature type="domain" description="Hexokinase N-terminal" evidence="13">
    <location>
        <begin position="21"/>
        <end position="211"/>
    </location>
</feature>
<gene>
    <name evidence="15" type="ORF">V1264_025128</name>
</gene>
<keyword evidence="4 12" id="KW-0808">Transferase</keyword>
<proteinExistence type="inferred from homology"/>
<dbReference type="EMBL" id="JBAMIC010001756">
    <property type="protein sequence ID" value="KAK7089425.1"/>
    <property type="molecule type" value="Genomic_DNA"/>
</dbReference>
<keyword evidence="6 12" id="KW-0418">Kinase</keyword>
<evidence type="ECO:0000256" key="4">
    <source>
        <dbReference type="ARBA" id="ARBA00022679"/>
    </source>
</evidence>
<dbReference type="PANTHER" id="PTHR19443">
    <property type="entry name" value="HEXOKINASE"/>
    <property type="match status" value="1"/>
</dbReference>
<dbReference type="GO" id="GO:0005536">
    <property type="term" value="F:D-glucose binding"/>
    <property type="evidence" value="ECO:0007669"/>
    <property type="project" value="InterPro"/>
</dbReference>
<dbReference type="InterPro" id="IPR022672">
    <property type="entry name" value="Hexokinase_N"/>
</dbReference>
<organism evidence="15 16">
    <name type="scientific">Littorina saxatilis</name>
    <dbReference type="NCBI Taxonomy" id="31220"/>
    <lineage>
        <taxon>Eukaryota</taxon>
        <taxon>Metazoa</taxon>
        <taxon>Spiralia</taxon>
        <taxon>Lophotrochozoa</taxon>
        <taxon>Mollusca</taxon>
        <taxon>Gastropoda</taxon>
        <taxon>Caenogastropoda</taxon>
        <taxon>Littorinimorpha</taxon>
        <taxon>Littorinoidea</taxon>
        <taxon>Littorinidae</taxon>
        <taxon>Littorina</taxon>
    </lineage>
</organism>
<comment type="pathway">
    <text evidence="2">Carbohydrate metabolism; hexose metabolism.</text>
</comment>
<dbReference type="Pfam" id="PF03727">
    <property type="entry name" value="Hexokinase_2"/>
    <property type="match status" value="1"/>
</dbReference>
<evidence type="ECO:0000256" key="9">
    <source>
        <dbReference type="ARBA" id="ARBA00044613"/>
    </source>
</evidence>
<evidence type="ECO:0000256" key="2">
    <source>
        <dbReference type="ARBA" id="ARBA00005028"/>
    </source>
</evidence>
<comment type="catalytic activity">
    <reaction evidence="9">
        <text>a D-hexose + ATP = a D-hexose 6-phosphate + ADP + H(+)</text>
        <dbReference type="Rhea" id="RHEA:22740"/>
        <dbReference type="ChEBI" id="CHEBI:4194"/>
        <dbReference type="ChEBI" id="CHEBI:15378"/>
        <dbReference type="ChEBI" id="CHEBI:30616"/>
        <dbReference type="ChEBI" id="CHEBI:229467"/>
        <dbReference type="ChEBI" id="CHEBI:456216"/>
        <dbReference type="EC" id="2.7.1.1"/>
    </reaction>
    <physiologicalReaction direction="left-to-right" evidence="9">
        <dbReference type="Rhea" id="RHEA:22741"/>
    </physiologicalReaction>
</comment>
<dbReference type="GO" id="GO:0006006">
    <property type="term" value="P:glucose metabolic process"/>
    <property type="evidence" value="ECO:0007669"/>
    <property type="project" value="TreeGrafter"/>
</dbReference>
<dbReference type="GO" id="GO:0008865">
    <property type="term" value="F:fructokinase activity"/>
    <property type="evidence" value="ECO:0007669"/>
    <property type="project" value="TreeGrafter"/>
</dbReference>
<comment type="pathway">
    <text evidence="1">Carbohydrate degradation; glycolysis; D-glyceraldehyde 3-phosphate and glycerone phosphate from D-glucose: step 1/4.</text>
</comment>
<dbReference type="Gene3D" id="3.30.420.40">
    <property type="match status" value="1"/>
</dbReference>
<dbReference type="PROSITE" id="PS51748">
    <property type="entry name" value="HEXOKINASE_2"/>
    <property type="match status" value="1"/>
</dbReference>
<dbReference type="GO" id="GO:0006096">
    <property type="term" value="P:glycolytic process"/>
    <property type="evidence" value="ECO:0007669"/>
    <property type="project" value="UniProtKB-KW"/>
</dbReference>
<accession>A0AAN9AM89</accession>
<evidence type="ECO:0000256" key="12">
    <source>
        <dbReference type="RuleBase" id="RU362007"/>
    </source>
</evidence>
<dbReference type="GO" id="GO:0001678">
    <property type="term" value="P:intracellular glucose homeostasis"/>
    <property type="evidence" value="ECO:0007669"/>
    <property type="project" value="InterPro"/>
</dbReference>
<evidence type="ECO:0000313" key="16">
    <source>
        <dbReference type="Proteomes" id="UP001374579"/>
    </source>
</evidence>
<dbReference type="Gene3D" id="3.40.367.20">
    <property type="match status" value="1"/>
</dbReference>
<protein>
    <recommendedName>
        <fullName evidence="12">Phosphotransferase</fullName>
        <ecNumber evidence="12">2.7.1.-</ecNumber>
    </recommendedName>
</protein>
<comment type="caution">
    <text evidence="15">The sequence shown here is derived from an EMBL/GenBank/DDBJ whole genome shotgun (WGS) entry which is preliminary data.</text>
</comment>
<keyword evidence="5 12" id="KW-0547">Nucleotide-binding</keyword>
<evidence type="ECO:0000256" key="5">
    <source>
        <dbReference type="ARBA" id="ARBA00022741"/>
    </source>
</evidence>
<comment type="catalytic activity">
    <reaction evidence="10">
        <text>D-fructose + ATP = D-fructose 6-phosphate + ADP + H(+)</text>
        <dbReference type="Rhea" id="RHEA:16125"/>
        <dbReference type="ChEBI" id="CHEBI:15378"/>
        <dbReference type="ChEBI" id="CHEBI:30616"/>
        <dbReference type="ChEBI" id="CHEBI:37721"/>
        <dbReference type="ChEBI" id="CHEBI:61527"/>
        <dbReference type="ChEBI" id="CHEBI:456216"/>
        <dbReference type="EC" id="2.7.1.1"/>
    </reaction>
    <physiologicalReaction direction="left-to-right" evidence="10">
        <dbReference type="Rhea" id="RHEA:16126"/>
    </physiologicalReaction>
</comment>
<dbReference type="GO" id="GO:0005524">
    <property type="term" value="F:ATP binding"/>
    <property type="evidence" value="ECO:0007669"/>
    <property type="project" value="UniProtKB-UniRule"/>
</dbReference>
<dbReference type="EC" id="2.7.1.-" evidence="12"/>
<evidence type="ECO:0000313" key="15">
    <source>
        <dbReference type="EMBL" id="KAK7089425.1"/>
    </source>
</evidence>